<accession>A0A2J6QNX3</accession>
<feature type="region of interest" description="Disordered" evidence="1">
    <location>
        <begin position="1767"/>
        <end position="1789"/>
    </location>
</feature>
<feature type="region of interest" description="Disordered" evidence="1">
    <location>
        <begin position="92"/>
        <end position="187"/>
    </location>
</feature>
<evidence type="ECO:0000313" key="2">
    <source>
        <dbReference type="EMBL" id="PMD27963.1"/>
    </source>
</evidence>
<dbReference type="CDD" id="cd00161">
    <property type="entry name" value="beta-trefoil_Ricin-like"/>
    <property type="match status" value="2"/>
</dbReference>
<reference evidence="2 3" key="1">
    <citation type="submission" date="2016-05" db="EMBL/GenBank/DDBJ databases">
        <title>A degradative enzymes factory behind the ericoid mycorrhizal symbiosis.</title>
        <authorList>
            <consortium name="DOE Joint Genome Institute"/>
            <person name="Martino E."/>
            <person name="Morin E."/>
            <person name="Grelet G."/>
            <person name="Kuo A."/>
            <person name="Kohler A."/>
            <person name="Daghino S."/>
            <person name="Barry K."/>
            <person name="Choi C."/>
            <person name="Cichocki N."/>
            <person name="Clum A."/>
            <person name="Copeland A."/>
            <person name="Hainaut M."/>
            <person name="Haridas S."/>
            <person name="Labutti K."/>
            <person name="Lindquist E."/>
            <person name="Lipzen A."/>
            <person name="Khouja H.-R."/>
            <person name="Murat C."/>
            <person name="Ohm R."/>
            <person name="Olson A."/>
            <person name="Spatafora J."/>
            <person name="Veneault-Fourrey C."/>
            <person name="Henrissat B."/>
            <person name="Grigoriev I."/>
            <person name="Martin F."/>
            <person name="Perotto S."/>
        </authorList>
    </citation>
    <scope>NUCLEOTIDE SEQUENCE [LARGE SCALE GENOMIC DNA]</scope>
    <source>
        <strain evidence="2 3">UAMH 7357</strain>
    </source>
</reference>
<sequence>MTSLHFLCSHPLARTITDSNQHSRDFISRNILAGNYRVLNDASKKCLSFSTRQTPLTAASRTSKPTVSGWACGVPGIDDDLHQIWTVRKTPTKLPASSTASTNPQIGQTSPGGSVPGGAPATSPVPPSKTSSLSPGWPSSAAENVTNGPSSSLKTASTTAAPANPALAAPPIAPQPAPSPQNSGGLNRPVAAGAVIVAPKPTIAQSTSPRRYKNSVVFESLDFASTAGAGHAFRLDFANIATPIVNPDIPSGRDQIPNGVTPPTNPVFKPIAASTPPTPPTPAPVIPSLSSYTRQLDVLPQGADTSSFQILSTGIDNMFLIYCPGNGTFIGHTPSTSGMDGSPIQATDLNKYILDIEDFLVAQKGVGSKDVLSKIKTELGFWVWSLVRVDFGPARNAFRIIHDQTKLALDSKVPKPGSFVSSGVKSARSAQGAGAPLHGPKLHTNAIDPAASSQIWDTLPLSNPDTATIIHTINNHVDQTPIVPSSATSKNSWRMIYIPTAQPAVGNAPSVPSPSPKVPAQYLLFNTDQHSFLGLQSHAPGSRRGSSPHSPSTPSSRSAPSAFEAKSGQVQEFQFSFDDVPISFHDISTRETSPHEINPVLALLYHDVERFKDYFGWLIWRILPVEWAPVDGIYTIQSIPSTTYLDIPETIFASPCPLSLNAAYPFPSIGSEWWRIESHVDPDSGTIYQTVTNYRSGHTMDNSAGSLVGRRSGNNKDEKWRFVSPAEGGSSFAFMDYATLNKGVVVGATGKSAAFAVTDSKDLLWKLSRVDLGVSDGSYYIRDLKSRQYLSRNSQKKQQEPLLLISHPTSWAVSTVSSASGVRLRRISALGDPNCVLFAPALDSIFADLPSPGEIFAVTNYGNEIPNTFEGVQFEIECDFTTGESSILSKSLQKYLSVSAFTDDEKTLAVSFISGKDAPKEWEFIPVTPANRNWALPTWLLKNKSGIPNLADGVYRITNGQTKNCLALGAKTTTEGTKGVKVTGNLKEAAVDQLWYFQRDRNPVITPQLQTYTITSLERPLALQERVENVGQPVEGLQLWAGPRDLLNASVTASQKWMIWKQSALTWCLQAVGGSGGLLDIGTGNLPCTTPLLTSTPNVLQTWQLNRVLPEVSGGYYRIRNQFTQSFISEHGLDVVTSSYAFYGKTASDFRLAALPNGLCHLQSMSSLQYLSCNLVLETAAPVFVPFTNPDDLSSCWLLLPTKDGLLIQNALTRTNLTTTHGSAEDGVVMELLPGSGRDKKGPTPWQVFSFERVDSPSPAFNDLSSDKIAAGQYTVTNVSSGQQLCWASSSLATSGIALGTVVTCIPPVVSNPNFWTIAPSGIGYYSFNLSAFPLGLNLPTPSQPDPVAGVGISGLDSSMWKLLKFDTGNYRIINKDNGLLLLQDSTGKVLLGPGDNKANQQNEWKLDLNPKPSTAVSIPTKSADRELQPTNGLYLFSNSQSSNVFTMSTPTTAPTVTPRDLEASSVEGRKQVWIVEMNRDNWFTIKSFPFGMSLAFNDSASSLVFGSDDGSISFQWKFLQDTATGTMRIVPRNRPDIVIASDLNSALSLVSYSGLSLQRWTMIRSSGTSPDTKLAQGVYTISLYQAPNPFGLQTQASTVSTAVQTDKQYNDNLNIIADSASHVASGLTSNFPAPALPADVILGTVLDMLETSDFKDAPAALGIASWFYATLNGVTKTAPPAAPAASTRVMAISDSLIKISQILVNASTIASTITAASGAKQINDITSITSLLTDTSSQGLQNGILAASQQFLSGLNTYIQTLPPPASLASDVDPSTPSTITQGDGDNSPVIRSPLTAQSLPQYWFVASAGADLFTISHLTSKKYLAYDKTTATSTQQGKIILQTNAYNWRFTNQRLGGYAIISAVDSNIAICMPVASSDVNGETFVADGTTGAQRQRWSLLRSGYYLQNQEPQNWNKVVTKNATGNDVFLTPYRPFGANTLLNGIRSDALCIWHLVKVDTGKYCFYNEASRTVLRNGGDNVVVVAGDLQLEGGDIWQFAKNGNDMWFAPGNVNNQKWMSTNGADGQTIVVNDPGGKESWKGWQLVSVAATERGILMNLPRCILNPRNTGSGNLDASLVVSIDPQNPSGPFVQRQYKPDDSYQRFRIYTYAKYSFYINEATASIVKAAGGTADLSGVDDQSAWFTSDSSQNISCMQSIVTPLFAKAISNTGDLGSSNLSVRIQIGKVPGDTSVPPRVLSVDLNGTPIAEPWERLSAQQVWSYLDWDKGRYIIHTPTSKLLALSGNSLVLLAPGSYTQEALWKNDYSQASTAGTNGFFPIRPAIPSTSMIPTGITESNGALTISALPQFGFRFIPDSSWFIFTDRLALLNTFLTSHNPVFCHAKGAPLPISVDSYLASSTLNNGPVPTPLPTLPGDYVLTYSGPPSNGSSAVAYIVVRSTTEPIYINYTDISYYLLYPPSLSPSTTGGWTFITMRFNNYSNLLSSVYFPSLGWIYNLDLSTDPSATNPLSIIKRADGTTKLHVQIGSDLQPVPGFGAMLNADIINATNWGFVLDSSQSANNVLLEAGMIRDDEVGSRPVPPSWARYKGAWMAGGGAGAKFPGAV</sequence>
<dbReference type="EMBL" id="KZ613465">
    <property type="protein sequence ID" value="PMD27963.1"/>
    <property type="molecule type" value="Genomic_DNA"/>
</dbReference>
<protein>
    <submittedName>
        <fullName evidence="2">Uncharacterized protein</fullName>
    </submittedName>
</protein>
<feature type="compositionally biased region" description="Low complexity" evidence="1">
    <location>
        <begin position="109"/>
        <end position="122"/>
    </location>
</feature>
<dbReference type="Proteomes" id="UP000235672">
    <property type="component" value="Unassembled WGS sequence"/>
</dbReference>
<feature type="compositionally biased region" description="Polar residues" evidence="1">
    <location>
        <begin position="95"/>
        <end position="108"/>
    </location>
</feature>
<feature type="region of interest" description="Disordered" evidence="1">
    <location>
        <begin position="535"/>
        <end position="563"/>
    </location>
</feature>
<name>A0A2J6QNX3_9HELO</name>
<feature type="compositionally biased region" description="Low complexity" evidence="1">
    <location>
        <begin position="150"/>
        <end position="170"/>
    </location>
</feature>
<dbReference type="PROSITE" id="PS50231">
    <property type="entry name" value="RICIN_B_LECTIN"/>
    <property type="match status" value="1"/>
</dbReference>
<keyword evidence="3" id="KW-1185">Reference proteome</keyword>
<proteinExistence type="predicted"/>
<organism evidence="2 3">
    <name type="scientific">Hyaloscypha hepaticicola</name>
    <dbReference type="NCBI Taxonomy" id="2082293"/>
    <lineage>
        <taxon>Eukaryota</taxon>
        <taxon>Fungi</taxon>
        <taxon>Dikarya</taxon>
        <taxon>Ascomycota</taxon>
        <taxon>Pezizomycotina</taxon>
        <taxon>Leotiomycetes</taxon>
        <taxon>Helotiales</taxon>
        <taxon>Hyaloscyphaceae</taxon>
        <taxon>Hyaloscypha</taxon>
    </lineage>
</organism>
<evidence type="ECO:0000256" key="1">
    <source>
        <dbReference type="SAM" id="MobiDB-lite"/>
    </source>
</evidence>
<feature type="compositionally biased region" description="Polar residues" evidence="1">
    <location>
        <begin position="1774"/>
        <end position="1786"/>
    </location>
</feature>
<gene>
    <name evidence="2" type="ORF">NA56DRAFT_684374</name>
</gene>
<dbReference type="Gene3D" id="2.80.10.50">
    <property type="match status" value="2"/>
</dbReference>
<dbReference type="InterPro" id="IPR035992">
    <property type="entry name" value="Ricin_B-like_lectins"/>
</dbReference>
<dbReference type="OrthoDB" id="10645372at2759"/>
<feature type="compositionally biased region" description="Low complexity" evidence="1">
    <location>
        <begin position="539"/>
        <end position="562"/>
    </location>
</feature>
<evidence type="ECO:0000313" key="3">
    <source>
        <dbReference type="Proteomes" id="UP000235672"/>
    </source>
</evidence>
<dbReference type="SUPFAM" id="SSF50370">
    <property type="entry name" value="Ricin B-like lectins"/>
    <property type="match status" value="4"/>
</dbReference>